<feature type="compositionally biased region" description="Low complexity" evidence="1">
    <location>
        <begin position="30"/>
        <end position="49"/>
    </location>
</feature>
<keyword evidence="3" id="KW-1185">Reference proteome</keyword>
<dbReference type="OrthoDB" id="348451at2759"/>
<dbReference type="EMBL" id="HG673471">
    <property type="protein sequence ID" value="CDI83710.1"/>
    <property type="molecule type" value="Genomic_DNA"/>
</dbReference>
<feature type="compositionally biased region" description="Basic and acidic residues" evidence="1">
    <location>
        <begin position="290"/>
        <end position="302"/>
    </location>
</feature>
<dbReference type="AlphaFoldDB" id="U6GU61"/>
<feature type="region of interest" description="Disordered" evidence="1">
    <location>
        <begin position="102"/>
        <end position="182"/>
    </location>
</feature>
<evidence type="ECO:0000313" key="2">
    <source>
        <dbReference type="EMBL" id="CDI83710.1"/>
    </source>
</evidence>
<feature type="region of interest" description="Disordered" evidence="1">
    <location>
        <begin position="21"/>
        <end position="49"/>
    </location>
</feature>
<feature type="region of interest" description="Disordered" evidence="1">
    <location>
        <begin position="269"/>
        <end position="315"/>
    </location>
</feature>
<feature type="compositionally biased region" description="Basic residues" evidence="1">
    <location>
        <begin position="148"/>
        <end position="160"/>
    </location>
</feature>
<dbReference type="GeneID" id="25272303"/>
<sequence>MGQNCVRPSSRDYRVSSKESSSNCWLPAHNNKNSNNNNNSSSSSISAALSLQQQQQQQLLLRETLAGSSRKWSVASPSLVYCIINNKADRHAAILFDCRSPWGPPNTHRGPQQGAPQQGAPQQGALQQGAPQKGGPQGGDPQQGALKKGLHRGPLKRLHRGPQGGGPQEGGPQEGGPQGGGPPLGKLHYAVCPWRCLGDVEIALKDFDAAPPLLLLKRSERPAVSRSAAANPAARSSGFVWPRMRMQTLKRLKSSVVQQQQQQQQEQQEKQEKQEQQEQQEQQQQQQQQQKEDSGSKNHEEAAQMQHMDTAASVAQRRLQAENCCGGPTEIIAPNTKLMKDVPAKDFALFISDCRVAFGNPQALKHFNIQLPFIVDTKHFPYKQAAAHVLEAYQQNKSILYYKVQRSASRGQYSVFRD</sequence>
<reference evidence="2" key="1">
    <citation type="submission" date="2013-10" db="EMBL/GenBank/DDBJ databases">
        <title>Genomic analysis of the causative agents of coccidiosis in chickens.</title>
        <authorList>
            <person name="Reid A.J."/>
            <person name="Blake D."/>
            <person name="Billington K."/>
            <person name="Browne H."/>
            <person name="Dunn M."/>
            <person name="Hung S."/>
            <person name="Kawahara F."/>
            <person name="Miranda-Saavedra D."/>
            <person name="Mourier T."/>
            <person name="Nagra H."/>
            <person name="Otto T.D."/>
            <person name="Rawlings N."/>
            <person name="Sanchez A."/>
            <person name="Sanders M."/>
            <person name="Subramaniam C."/>
            <person name="Tay Y."/>
            <person name="Dear P."/>
            <person name="Doerig C."/>
            <person name="Gruber A."/>
            <person name="Parkinson J."/>
            <person name="Shirley M."/>
            <person name="Wan K.L."/>
            <person name="Berriman M."/>
            <person name="Tomley F."/>
            <person name="Pain A."/>
        </authorList>
    </citation>
    <scope>NUCLEOTIDE SEQUENCE</scope>
    <source>
        <strain evidence="2">Houghton</strain>
    </source>
</reference>
<gene>
    <name evidence="2" type="ORF">EAH_00042330</name>
</gene>
<evidence type="ECO:0000256" key="1">
    <source>
        <dbReference type="SAM" id="MobiDB-lite"/>
    </source>
</evidence>
<feature type="compositionally biased region" description="Low complexity" evidence="1">
    <location>
        <begin position="277"/>
        <end position="289"/>
    </location>
</feature>
<feature type="compositionally biased region" description="Gly residues" evidence="1">
    <location>
        <begin position="162"/>
        <end position="182"/>
    </location>
</feature>
<name>U6GU61_EIMAC</name>
<dbReference type="RefSeq" id="XP_013247205.1">
    <property type="nucleotide sequence ID" value="XM_013391751.1"/>
</dbReference>
<reference evidence="2" key="2">
    <citation type="submission" date="2013-10" db="EMBL/GenBank/DDBJ databases">
        <authorList>
            <person name="Aslett M."/>
        </authorList>
    </citation>
    <scope>NUCLEOTIDE SEQUENCE</scope>
    <source>
        <strain evidence="2">Houghton</strain>
    </source>
</reference>
<proteinExistence type="predicted"/>
<protein>
    <submittedName>
        <fullName evidence="2">Uncharacterized protein</fullName>
    </submittedName>
</protein>
<evidence type="ECO:0000313" key="3">
    <source>
        <dbReference type="Proteomes" id="UP000018050"/>
    </source>
</evidence>
<feature type="compositionally biased region" description="Low complexity" evidence="1">
    <location>
        <begin position="110"/>
        <end position="145"/>
    </location>
</feature>
<dbReference type="VEuPathDB" id="ToxoDB:EAH_00042330"/>
<dbReference type="Proteomes" id="UP000018050">
    <property type="component" value="Unassembled WGS sequence"/>
</dbReference>
<organism evidence="2 3">
    <name type="scientific">Eimeria acervulina</name>
    <name type="common">Coccidian parasite</name>
    <dbReference type="NCBI Taxonomy" id="5801"/>
    <lineage>
        <taxon>Eukaryota</taxon>
        <taxon>Sar</taxon>
        <taxon>Alveolata</taxon>
        <taxon>Apicomplexa</taxon>
        <taxon>Conoidasida</taxon>
        <taxon>Coccidia</taxon>
        <taxon>Eucoccidiorida</taxon>
        <taxon>Eimeriorina</taxon>
        <taxon>Eimeriidae</taxon>
        <taxon>Eimeria</taxon>
    </lineage>
</organism>
<accession>U6GU61</accession>